<reference evidence="10 11" key="1">
    <citation type="journal article" date="2021" name="BMC Biol.">
        <title>Horizontally acquired antibacterial genes associated with adaptive radiation of ladybird beetles.</title>
        <authorList>
            <person name="Li H.S."/>
            <person name="Tang X.F."/>
            <person name="Huang Y.H."/>
            <person name="Xu Z.Y."/>
            <person name="Chen M.L."/>
            <person name="Du X.Y."/>
            <person name="Qiu B.Y."/>
            <person name="Chen P.T."/>
            <person name="Zhang W."/>
            <person name="Slipinski A."/>
            <person name="Escalona H.E."/>
            <person name="Waterhouse R.M."/>
            <person name="Zwick A."/>
            <person name="Pang H."/>
        </authorList>
    </citation>
    <scope>NUCLEOTIDE SEQUENCE [LARGE SCALE GENOMIC DNA]</scope>
    <source>
        <strain evidence="10">SYSU2018</strain>
    </source>
</reference>
<evidence type="ECO:0000256" key="7">
    <source>
        <dbReference type="ARBA" id="ARBA00023242"/>
    </source>
</evidence>
<evidence type="ECO:0000313" key="11">
    <source>
        <dbReference type="Proteomes" id="UP001516400"/>
    </source>
</evidence>
<dbReference type="PANTHER" id="PTHR13598:SF1">
    <property type="entry name" value="AT07567P-RELATED"/>
    <property type="match status" value="1"/>
</dbReference>
<organism evidence="10 11">
    <name type="scientific">Cryptolaemus montrouzieri</name>
    <dbReference type="NCBI Taxonomy" id="559131"/>
    <lineage>
        <taxon>Eukaryota</taxon>
        <taxon>Metazoa</taxon>
        <taxon>Ecdysozoa</taxon>
        <taxon>Arthropoda</taxon>
        <taxon>Hexapoda</taxon>
        <taxon>Insecta</taxon>
        <taxon>Pterygota</taxon>
        <taxon>Neoptera</taxon>
        <taxon>Endopterygota</taxon>
        <taxon>Coleoptera</taxon>
        <taxon>Polyphaga</taxon>
        <taxon>Cucujiformia</taxon>
        <taxon>Coccinelloidea</taxon>
        <taxon>Coccinellidae</taxon>
        <taxon>Scymninae</taxon>
        <taxon>Scymnini</taxon>
        <taxon>Cryptolaemus</taxon>
    </lineage>
</organism>
<name>A0ABD2MZI6_9CUCU</name>
<proteinExistence type="inferred from homology"/>
<evidence type="ECO:0000256" key="1">
    <source>
        <dbReference type="ARBA" id="ARBA00004575"/>
    </source>
</evidence>
<sequence>MSLVFRSVFLFTYIHFASSQILVNYLNPNEAVTFNPKQYRKSERFQIYCYEGKPKSILYLWQSIFLNIDLNSEDYTQYDGPTPESVKQEYDAHRSSWSMNLLSWRSKNMKLDPFNQSCVGIESNDVYTVILKVIHIDYWKILMLVAGVFIYISADKLSGNVLFYYLCGVTFGITASFLILIYFISKLFL</sequence>
<keyword evidence="5 8" id="KW-1133">Transmembrane helix</keyword>
<dbReference type="InterPro" id="IPR019358">
    <property type="entry name" value="NEMP_fam"/>
</dbReference>
<feature type="chain" id="PRO_5044763798" evidence="9">
    <location>
        <begin position="20"/>
        <end position="189"/>
    </location>
</feature>
<feature type="transmembrane region" description="Helical" evidence="8">
    <location>
        <begin position="138"/>
        <end position="154"/>
    </location>
</feature>
<evidence type="ECO:0000256" key="3">
    <source>
        <dbReference type="ARBA" id="ARBA00022692"/>
    </source>
</evidence>
<feature type="transmembrane region" description="Helical" evidence="8">
    <location>
        <begin position="161"/>
        <end position="184"/>
    </location>
</feature>
<evidence type="ECO:0000256" key="8">
    <source>
        <dbReference type="SAM" id="Phobius"/>
    </source>
</evidence>
<comment type="subcellular location">
    <subcellularLocation>
        <location evidence="1">Nucleus inner membrane</location>
        <topology evidence="1">Multi-pass membrane protein</topology>
        <orientation evidence="1">Nucleoplasmic side</orientation>
    </subcellularLocation>
</comment>
<evidence type="ECO:0000256" key="9">
    <source>
        <dbReference type="SAM" id="SignalP"/>
    </source>
</evidence>
<dbReference type="GO" id="GO:0005637">
    <property type="term" value="C:nuclear inner membrane"/>
    <property type="evidence" value="ECO:0007669"/>
    <property type="project" value="UniProtKB-SubCell"/>
</dbReference>
<accession>A0ABD2MZI6</accession>
<keyword evidence="7" id="KW-0539">Nucleus</keyword>
<comment type="similarity">
    <text evidence="2">Belongs to the NEMP family.</text>
</comment>
<keyword evidence="4 9" id="KW-0732">Signal</keyword>
<feature type="signal peptide" evidence="9">
    <location>
        <begin position="1"/>
        <end position="19"/>
    </location>
</feature>
<keyword evidence="3 8" id="KW-0812">Transmembrane</keyword>
<keyword evidence="11" id="KW-1185">Reference proteome</keyword>
<evidence type="ECO:0000256" key="6">
    <source>
        <dbReference type="ARBA" id="ARBA00023136"/>
    </source>
</evidence>
<dbReference type="Proteomes" id="UP001516400">
    <property type="component" value="Unassembled WGS sequence"/>
</dbReference>
<evidence type="ECO:0000256" key="5">
    <source>
        <dbReference type="ARBA" id="ARBA00022989"/>
    </source>
</evidence>
<dbReference type="EMBL" id="JABFTP020000042">
    <property type="protein sequence ID" value="KAL3271627.1"/>
    <property type="molecule type" value="Genomic_DNA"/>
</dbReference>
<comment type="caution">
    <text evidence="10">The sequence shown here is derived from an EMBL/GenBank/DDBJ whole genome shotgun (WGS) entry which is preliminary data.</text>
</comment>
<gene>
    <name evidence="10" type="ORF">HHI36_022101</name>
</gene>
<evidence type="ECO:0000256" key="2">
    <source>
        <dbReference type="ARBA" id="ARBA00005748"/>
    </source>
</evidence>
<evidence type="ECO:0000256" key="4">
    <source>
        <dbReference type="ARBA" id="ARBA00022729"/>
    </source>
</evidence>
<keyword evidence="6 8" id="KW-0472">Membrane</keyword>
<dbReference type="PANTHER" id="PTHR13598">
    <property type="entry name" value="AT07567P-RELATED"/>
    <property type="match status" value="1"/>
</dbReference>
<protein>
    <submittedName>
        <fullName evidence="10">Uncharacterized protein</fullName>
    </submittedName>
</protein>
<evidence type="ECO:0000313" key="10">
    <source>
        <dbReference type="EMBL" id="KAL3271627.1"/>
    </source>
</evidence>
<dbReference type="Pfam" id="PF10225">
    <property type="entry name" value="NEMP"/>
    <property type="match status" value="1"/>
</dbReference>
<dbReference type="AlphaFoldDB" id="A0ABD2MZI6"/>